<comment type="caution">
    <text evidence="1">The sequence shown here is derived from an EMBL/GenBank/DDBJ whole genome shotgun (WGS) entry which is preliminary data.</text>
</comment>
<keyword evidence="2" id="KW-1185">Reference proteome</keyword>
<gene>
    <name evidence="1" type="ORF">ABS770_00045</name>
</gene>
<protein>
    <recommendedName>
        <fullName evidence="3">Ribbon-helix-helix protein, CopG family</fullName>
    </recommendedName>
</protein>
<dbReference type="RefSeq" id="WP_350376851.1">
    <property type="nucleotide sequence ID" value="NZ_JBELQD010000001.1"/>
</dbReference>
<dbReference type="Proteomes" id="UP001432995">
    <property type="component" value="Unassembled WGS sequence"/>
</dbReference>
<dbReference type="EMBL" id="JBELQD010000001">
    <property type="protein sequence ID" value="MER2286632.1"/>
    <property type="molecule type" value="Genomic_DNA"/>
</dbReference>
<accession>A0ABV1QVT9</accession>
<reference evidence="1" key="1">
    <citation type="submission" date="2024-06" db="EMBL/GenBank/DDBJ databases">
        <authorList>
            <person name="Campbell A.G."/>
        </authorList>
    </citation>
    <scope>NUCLEOTIDE SEQUENCE</scope>
    <source>
        <strain evidence="1">EM17</strain>
    </source>
</reference>
<organism evidence="1 2">
    <name type="scientific">Methylobacterium brachiatum</name>
    <dbReference type="NCBI Taxonomy" id="269660"/>
    <lineage>
        <taxon>Bacteria</taxon>
        <taxon>Pseudomonadati</taxon>
        <taxon>Pseudomonadota</taxon>
        <taxon>Alphaproteobacteria</taxon>
        <taxon>Hyphomicrobiales</taxon>
        <taxon>Methylobacteriaceae</taxon>
        <taxon>Methylobacterium</taxon>
    </lineage>
</organism>
<evidence type="ECO:0008006" key="3">
    <source>
        <dbReference type="Google" id="ProtNLM"/>
    </source>
</evidence>
<evidence type="ECO:0000313" key="2">
    <source>
        <dbReference type="Proteomes" id="UP001432995"/>
    </source>
</evidence>
<evidence type="ECO:0000313" key="1">
    <source>
        <dbReference type="EMBL" id="MER2286632.1"/>
    </source>
</evidence>
<name>A0ABV1QVT9_9HYPH</name>
<sequence length="65" mass="7191">MTTRIRTHPQAKPVEVRLLIPADVYEDLKAVSKVSGLAVSQYARSLILRHVAKIYASAETKDSTP</sequence>
<proteinExistence type="predicted"/>